<dbReference type="Gene3D" id="3.20.20.60">
    <property type="entry name" value="Phosphoenolpyruvate-binding domains"/>
    <property type="match status" value="1"/>
</dbReference>
<dbReference type="InterPro" id="IPR040442">
    <property type="entry name" value="Pyrv_kinase-like_dom_sf"/>
</dbReference>
<reference evidence="1 2" key="1">
    <citation type="submission" date="2018-06" db="EMBL/GenBank/DDBJ databases">
        <authorList>
            <consortium name="Pathogen Informatics"/>
            <person name="Doyle S."/>
        </authorList>
    </citation>
    <scope>NUCLEOTIDE SEQUENCE [LARGE SCALE GENOMIC DNA]</scope>
    <source>
        <strain evidence="2">ATCC 11859 / DSM 33 / NCIB 8841 / NCTC 4822</strain>
    </source>
</reference>
<evidence type="ECO:0000313" key="1">
    <source>
        <dbReference type="EMBL" id="SUI99280.1"/>
    </source>
</evidence>
<organism evidence="1 2">
    <name type="scientific">Sporosarcina pasteurii</name>
    <name type="common">Bacillus pasteurii</name>
    <dbReference type="NCBI Taxonomy" id="1474"/>
    <lineage>
        <taxon>Bacteria</taxon>
        <taxon>Bacillati</taxon>
        <taxon>Bacillota</taxon>
        <taxon>Bacilli</taxon>
        <taxon>Bacillales</taxon>
        <taxon>Caryophanaceae</taxon>
        <taxon>Sporosarcina</taxon>
    </lineage>
</organism>
<accession>A0A380BCZ9</accession>
<proteinExistence type="predicted"/>
<name>A0A380BCZ9_SPOPA</name>
<dbReference type="RefSeq" id="WP_166739551.1">
    <property type="nucleotide sequence ID" value="NZ_CP038012.1"/>
</dbReference>
<evidence type="ECO:0000313" key="2">
    <source>
        <dbReference type="Proteomes" id="UP000254519"/>
    </source>
</evidence>
<dbReference type="Proteomes" id="UP000254519">
    <property type="component" value="Unassembled WGS sequence"/>
</dbReference>
<dbReference type="EMBL" id="UGYZ01000002">
    <property type="protein sequence ID" value="SUI99280.1"/>
    <property type="molecule type" value="Genomic_DNA"/>
</dbReference>
<protein>
    <submittedName>
        <fullName evidence="1">Uncharacterized protein</fullName>
    </submittedName>
</protein>
<dbReference type="AlphaFoldDB" id="A0A380BCZ9"/>
<sequence>MNSTNLQEVAERAREIRATDLPMLVDIDTGFRGGNVPSTTCEYDRIWENGLFRSR</sequence>
<keyword evidence="2" id="KW-1185">Reference proteome</keyword>
<gene>
    <name evidence="1" type="ORF">NCTC4822_00542</name>
</gene>